<dbReference type="Proteomes" id="UP000245591">
    <property type="component" value="Unassembled WGS sequence"/>
</dbReference>
<feature type="domain" description="Vps72/YL1 C-terminal" evidence="3">
    <location>
        <begin position="315"/>
        <end position="344"/>
    </location>
</feature>
<gene>
    <name evidence="4" type="ORF">BB558_002488</name>
</gene>
<dbReference type="PANTHER" id="PTHR13275:SF4">
    <property type="entry name" value="VACUOLAR PROTEIN SORTING-ASSOCIATED PROTEIN 72 HOMOLOG"/>
    <property type="match status" value="1"/>
</dbReference>
<dbReference type="InterPro" id="IPR046757">
    <property type="entry name" value="YL1_N"/>
</dbReference>
<organism evidence="4 5">
    <name type="scientific">Smittium angustum</name>
    <dbReference type="NCBI Taxonomy" id="133377"/>
    <lineage>
        <taxon>Eukaryota</taxon>
        <taxon>Fungi</taxon>
        <taxon>Fungi incertae sedis</taxon>
        <taxon>Zoopagomycota</taxon>
        <taxon>Kickxellomycotina</taxon>
        <taxon>Harpellomycetes</taxon>
        <taxon>Harpellales</taxon>
        <taxon>Legeriomycetaceae</taxon>
        <taxon>Smittium</taxon>
    </lineage>
</organism>
<evidence type="ECO:0000256" key="1">
    <source>
        <dbReference type="ARBA" id="ARBA00006832"/>
    </source>
</evidence>
<dbReference type="Pfam" id="PF05764">
    <property type="entry name" value="YL1"/>
    <property type="match status" value="1"/>
</dbReference>
<reference evidence="4 5" key="1">
    <citation type="journal article" date="2018" name="MBio">
        <title>Comparative Genomics Reveals the Core Gene Toolbox for the Fungus-Insect Symbiosis.</title>
        <authorList>
            <person name="Wang Y."/>
            <person name="Stata M."/>
            <person name="Wang W."/>
            <person name="Stajich J.E."/>
            <person name="White M.M."/>
            <person name="Moncalvo J.M."/>
        </authorList>
    </citation>
    <scope>NUCLEOTIDE SEQUENCE [LARGE SCALE GENOMIC DNA]</scope>
    <source>
        <strain evidence="4 5">AUS-126-30</strain>
    </source>
</reference>
<dbReference type="Pfam" id="PF08265">
    <property type="entry name" value="YL1_C"/>
    <property type="match status" value="1"/>
</dbReference>
<protein>
    <recommendedName>
        <fullName evidence="3">Vps72/YL1 C-terminal domain-containing protein</fullName>
    </recommendedName>
</protein>
<evidence type="ECO:0000259" key="3">
    <source>
        <dbReference type="SMART" id="SM00993"/>
    </source>
</evidence>
<feature type="compositionally biased region" description="Acidic residues" evidence="2">
    <location>
        <begin position="91"/>
        <end position="105"/>
    </location>
</feature>
<dbReference type="SMART" id="SM00993">
    <property type="entry name" value="YL1_C"/>
    <property type="match status" value="1"/>
</dbReference>
<evidence type="ECO:0000313" key="4">
    <source>
        <dbReference type="EMBL" id="PWA01416.1"/>
    </source>
</evidence>
<sequence>MKKSNVSIHPSLLVLDVEVNNFFFVYQKSKLVEMNMDRPKRQNAGARQPISISFSNLIEKEISKKGENAFAESDNDNEYSSVEMESRESDSLDSDFEETDTEAEEASSVLMKDIEMLLLKEEKRKRKKAKKIIVPTFASYRPSEKQQRHREHKKKTLSHAVPFRSSLRTNSIQNSLVSVSLQQQRSFLKESNKPHKEDIQTTPIEPELTQEQLLEEAKITEVENLKSLKTMIEQQEEMLKTRLNAMKFKKHIIEKPMYSFKSTTQVIKENVEVSESVEDYDSTKECINTLTIISREDDEWDLYQWENSDQDIPVNICPVTGEKAKYVHPKTGIPYANLEAYHILEKMTSGKYAFLTDLQLWNLD</sequence>
<dbReference type="EMBL" id="MBFU01000176">
    <property type="protein sequence ID" value="PWA01416.1"/>
    <property type="molecule type" value="Genomic_DNA"/>
</dbReference>
<proteinExistence type="inferred from homology"/>
<dbReference type="AlphaFoldDB" id="A0A2U1J8L3"/>
<dbReference type="InterPro" id="IPR013272">
    <property type="entry name" value="Vps72/YL1_C"/>
</dbReference>
<feature type="region of interest" description="Disordered" evidence="2">
    <location>
        <begin position="66"/>
        <end position="106"/>
    </location>
</feature>
<evidence type="ECO:0000256" key="2">
    <source>
        <dbReference type="SAM" id="MobiDB-lite"/>
    </source>
</evidence>
<comment type="similarity">
    <text evidence="1">Belongs to the VPS72/YL1 family.</text>
</comment>
<dbReference type="PANTHER" id="PTHR13275">
    <property type="entry name" value="YL-1 PROTEIN TRANSCRIPTION FACTOR-LIKE 1"/>
    <property type="match status" value="1"/>
</dbReference>
<evidence type="ECO:0000313" key="5">
    <source>
        <dbReference type="Proteomes" id="UP000245591"/>
    </source>
</evidence>
<comment type="caution">
    <text evidence="4">The sequence shown here is derived from an EMBL/GenBank/DDBJ whole genome shotgun (WGS) entry which is preliminary data.</text>
</comment>
<dbReference type="GO" id="GO:0005634">
    <property type="term" value="C:nucleus"/>
    <property type="evidence" value="ECO:0007669"/>
    <property type="project" value="TreeGrafter"/>
</dbReference>
<keyword evidence="5" id="KW-1185">Reference proteome</keyword>
<accession>A0A2U1J8L3</accession>
<name>A0A2U1J8L3_SMIAN</name>